<name>A0A937X3H4_9BACT</name>
<gene>
    <name evidence="1" type="ORF">FJZ00_00190</name>
</gene>
<evidence type="ECO:0000313" key="1">
    <source>
        <dbReference type="EMBL" id="MBM3273539.1"/>
    </source>
</evidence>
<sequence>MAADPRITNAVASTLCDALVDQLDSGTIKIYDGTIPATADTALGAQVLLATLTFNATAFGAAANGVATANAITADASADNTGTATWARIATSGATTIMDVTVGTSGEDINLNSVSIQAGANVAITAMTVTMPKT</sequence>
<reference evidence="1 2" key="1">
    <citation type="submission" date="2019-03" db="EMBL/GenBank/DDBJ databases">
        <title>Lake Tanganyika Metagenome-Assembled Genomes (MAGs).</title>
        <authorList>
            <person name="Tran P."/>
        </authorList>
    </citation>
    <scope>NUCLEOTIDE SEQUENCE [LARGE SCALE GENOMIC DNA]</scope>
    <source>
        <strain evidence="1">K_DeepCast_65m_m2_236</strain>
    </source>
</reference>
<comment type="caution">
    <text evidence="1">The sequence shown here is derived from an EMBL/GenBank/DDBJ whole genome shotgun (WGS) entry which is preliminary data.</text>
</comment>
<evidence type="ECO:0000313" key="2">
    <source>
        <dbReference type="Proteomes" id="UP000703893"/>
    </source>
</evidence>
<dbReference type="EMBL" id="VGJX01000004">
    <property type="protein sequence ID" value="MBM3273539.1"/>
    <property type="molecule type" value="Genomic_DNA"/>
</dbReference>
<organism evidence="1 2">
    <name type="scientific">Candidatus Tanganyikabacteria bacterium</name>
    <dbReference type="NCBI Taxonomy" id="2961651"/>
    <lineage>
        <taxon>Bacteria</taxon>
        <taxon>Bacillati</taxon>
        <taxon>Candidatus Sericytochromatia</taxon>
        <taxon>Candidatus Tanganyikabacteria</taxon>
    </lineage>
</organism>
<proteinExistence type="predicted"/>
<dbReference type="AlphaFoldDB" id="A0A937X3H4"/>
<accession>A0A937X3H4</accession>
<protein>
    <submittedName>
        <fullName evidence="1">Uncharacterized protein</fullName>
    </submittedName>
</protein>
<dbReference type="Proteomes" id="UP000703893">
    <property type="component" value="Unassembled WGS sequence"/>
</dbReference>